<dbReference type="InterPro" id="IPR023159">
    <property type="entry name" value="SO1590-like_sf"/>
</dbReference>
<dbReference type="Pfam" id="PF11528">
    <property type="entry name" value="DUF3224"/>
    <property type="match status" value="1"/>
</dbReference>
<dbReference type="InterPro" id="IPR021607">
    <property type="entry name" value="DUF3224"/>
</dbReference>
<evidence type="ECO:0000256" key="1">
    <source>
        <dbReference type="SAM" id="MobiDB-lite"/>
    </source>
</evidence>
<accession>A0ABX0AKN3</accession>
<name>A0ABX0AKN3_9GAMM</name>
<keyword evidence="3" id="KW-1185">Reference proteome</keyword>
<proteinExistence type="predicted"/>
<dbReference type="Proteomes" id="UP001429354">
    <property type="component" value="Unassembled WGS sequence"/>
</dbReference>
<organism evidence="2 3">
    <name type="scientific">Pseudoxanthomonas gei</name>
    <dbReference type="NCBI Taxonomy" id="1383030"/>
    <lineage>
        <taxon>Bacteria</taxon>
        <taxon>Pseudomonadati</taxon>
        <taxon>Pseudomonadota</taxon>
        <taxon>Gammaproteobacteria</taxon>
        <taxon>Lysobacterales</taxon>
        <taxon>Lysobacteraceae</taxon>
        <taxon>Pseudoxanthomonas</taxon>
    </lineage>
</organism>
<dbReference type="EMBL" id="QOVG01000011">
    <property type="protein sequence ID" value="NDK40076.1"/>
    <property type="molecule type" value="Genomic_DNA"/>
</dbReference>
<dbReference type="SUPFAM" id="SSF159238">
    <property type="entry name" value="SO1590-like"/>
    <property type="match status" value="1"/>
</dbReference>
<evidence type="ECO:0000313" key="2">
    <source>
        <dbReference type="EMBL" id="NDK40076.1"/>
    </source>
</evidence>
<evidence type="ECO:0000313" key="3">
    <source>
        <dbReference type="Proteomes" id="UP001429354"/>
    </source>
</evidence>
<gene>
    <name evidence="2" type="ORF">DT603_14630</name>
</gene>
<sequence length="133" mass="13856">MAFATGSFEVQMQPQGPGDVGPGSSLGRMSLDKQFNGDLQAVGKGEMLAARSNIPTSAAYVAIERVTGTLHGRGGSFTLVHRGVMTASGQTLSIEVVPDTGTDALAGLTGTLVIRIESGKHYYDFDYGLPSHP</sequence>
<dbReference type="Gene3D" id="2.40.350.10">
    <property type="entry name" value="SO1590-like"/>
    <property type="match status" value="1"/>
</dbReference>
<feature type="region of interest" description="Disordered" evidence="1">
    <location>
        <begin position="1"/>
        <end position="27"/>
    </location>
</feature>
<comment type="caution">
    <text evidence="2">The sequence shown here is derived from an EMBL/GenBank/DDBJ whole genome shotgun (WGS) entry which is preliminary data.</text>
</comment>
<reference evidence="2 3" key="1">
    <citation type="submission" date="2018-07" db="EMBL/GenBank/DDBJ databases">
        <title>Whole genome Sequencing of Pseudoxanthomonas gei KCTC 32298 (T).</title>
        <authorList>
            <person name="Kumar S."/>
            <person name="Bansal K."/>
            <person name="Kaur A."/>
            <person name="Patil P."/>
            <person name="Sharma S."/>
            <person name="Patil P.B."/>
        </authorList>
    </citation>
    <scope>NUCLEOTIDE SEQUENCE [LARGE SCALE GENOMIC DNA]</scope>
    <source>
        <strain evidence="2 3">KCTC 32298</strain>
    </source>
</reference>
<protein>
    <submittedName>
        <fullName evidence="2">DUF3224 domain-containing protein</fullName>
    </submittedName>
</protein>
<dbReference type="RefSeq" id="WP_162350735.1">
    <property type="nucleotide sequence ID" value="NZ_QOVG01000011.1"/>
</dbReference>